<evidence type="ECO:0000313" key="2">
    <source>
        <dbReference type="EMBL" id="KAF2132470.1"/>
    </source>
</evidence>
<protein>
    <submittedName>
        <fullName evidence="2">Alpha/beta hydrolase</fullName>
    </submittedName>
</protein>
<dbReference type="InterPro" id="IPR029058">
    <property type="entry name" value="AB_hydrolase_fold"/>
</dbReference>
<reference evidence="2" key="1">
    <citation type="journal article" date="2020" name="Stud. Mycol.">
        <title>101 Dothideomycetes genomes: a test case for predicting lifestyles and emergence of pathogens.</title>
        <authorList>
            <person name="Haridas S."/>
            <person name="Albert R."/>
            <person name="Binder M."/>
            <person name="Bloem J."/>
            <person name="Labutti K."/>
            <person name="Salamov A."/>
            <person name="Andreopoulos B."/>
            <person name="Baker S."/>
            <person name="Barry K."/>
            <person name="Bills G."/>
            <person name="Bluhm B."/>
            <person name="Cannon C."/>
            <person name="Castanera R."/>
            <person name="Culley D."/>
            <person name="Daum C."/>
            <person name="Ezra D."/>
            <person name="Gonzalez J."/>
            <person name="Henrissat B."/>
            <person name="Kuo A."/>
            <person name="Liang C."/>
            <person name="Lipzen A."/>
            <person name="Lutzoni F."/>
            <person name="Magnuson J."/>
            <person name="Mondo S."/>
            <person name="Nolan M."/>
            <person name="Ohm R."/>
            <person name="Pangilinan J."/>
            <person name="Park H.-J."/>
            <person name="Ramirez L."/>
            <person name="Alfaro M."/>
            <person name="Sun H."/>
            <person name="Tritt A."/>
            <person name="Yoshinaga Y."/>
            <person name="Zwiers L.-H."/>
            <person name="Turgeon B."/>
            <person name="Goodwin S."/>
            <person name="Spatafora J."/>
            <person name="Crous P."/>
            <person name="Grigoriev I."/>
        </authorList>
    </citation>
    <scope>NUCLEOTIDE SEQUENCE</scope>
    <source>
        <strain evidence="2">CBS 119687</strain>
    </source>
</reference>
<dbReference type="GO" id="GO:0016787">
    <property type="term" value="F:hydrolase activity"/>
    <property type="evidence" value="ECO:0007669"/>
    <property type="project" value="UniProtKB-KW"/>
</dbReference>
<dbReference type="EMBL" id="ML977500">
    <property type="protein sequence ID" value="KAF2132470.1"/>
    <property type="molecule type" value="Genomic_DNA"/>
</dbReference>
<dbReference type="GeneID" id="54403705"/>
<dbReference type="Pfam" id="PF06500">
    <property type="entry name" value="FrsA-like"/>
    <property type="match status" value="1"/>
</dbReference>
<keyword evidence="1 2" id="KW-0378">Hydrolase</keyword>
<proteinExistence type="predicted"/>
<dbReference type="Gene3D" id="1.20.1440.110">
    <property type="entry name" value="acylaminoacyl peptidase"/>
    <property type="match status" value="1"/>
</dbReference>
<dbReference type="InterPro" id="IPR010520">
    <property type="entry name" value="FrsA-like"/>
</dbReference>
<evidence type="ECO:0000256" key="1">
    <source>
        <dbReference type="ARBA" id="ARBA00022801"/>
    </source>
</evidence>
<keyword evidence="3" id="KW-1185">Reference proteome</keyword>
<sequence length="424" mass="47620">MYEFFKGAEFFNFELTRILSASPYGGCDVAEFLDALDTIKPNHAQSWQQAWTKQAEKVERLANDALSTGHTKLARGAFLRASNYFRASQYMLFERELSLRILERSIANFQLAMGMFDYPVESVEIAHDGLMLPGMLYLPNQKQRVSEKVPLIIVCGGADSTKEELHFLIGASGPSNGYAMLLFDGPGQGISLLRDKTVQRPDWEAVIESVLDYIVAFADAHPSVALDMDRIAITGASMGGYYALRGATDIRIKACVAIDAFYDLFDLVMVRQPKMFMALWLGGWIPDRVIDTLTQLQGRLDFQSKWEVWCSSTILGTEKPSDLMRKTKEFTLRLPDGSELLDAVTCPVLVSGAAHSLYFKPELSCGKIVECLHNIEECKKEVWVPEEPADGGLQAKVGAWALMQYRTFKFLDKHFDIDRCEVSR</sequence>
<evidence type="ECO:0000313" key="3">
    <source>
        <dbReference type="Proteomes" id="UP000799771"/>
    </source>
</evidence>
<dbReference type="AlphaFoldDB" id="A0A6A6AKZ4"/>
<dbReference type="Gene3D" id="3.40.50.1820">
    <property type="entry name" value="alpha/beta hydrolase"/>
    <property type="match status" value="1"/>
</dbReference>
<accession>A0A6A6AKZ4</accession>
<dbReference type="PANTHER" id="PTHR22946">
    <property type="entry name" value="DIENELACTONE HYDROLASE DOMAIN-CONTAINING PROTEIN-RELATED"/>
    <property type="match status" value="1"/>
</dbReference>
<organism evidence="2 3">
    <name type="scientific">Dothidotthia symphoricarpi CBS 119687</name>
    <dbReference type="NCBI Taxonomy" id="1392245"/>
    <lineage>
        <taxon>Eukaryota</taxon>
        <taxon>Fungi</taxon>
        <taxon>Dikarya</taxon>
        <taxon>Ascomycota</taxon>
        <taxon>Pezizomycotina</taxon>
        <taxon>Dothideomycetes</taxon>
        <taxon>Pleosporomycetidae</taxon>
        <taxon>Pleosporales</taxon>
        <taxon>Dothidotthiaceae</taxon>
        <taxon>Dothidotthia</taxon>
    </lineage>
</organism>
<gene>
    <name evidence="2" type="ORF">P153DRAFT_283603</name>
</gene>
<dbReference type="OrthoDB" id="249703at2759"/>
<name>A0A6A6AKZ4_9PLEO</name>
<dbReference type="RefSeq" id="XP_033526857.1">
    <property type="nucleotide sequence ID" value="XM_033663273.1"/>
</dbReference>
<dbReference type="PANTHER" id="PTHR22946:SF13">
    <property type="entry name" value="ALPHA_BETA HYDROLASE PSOB"/>
    <property type="match status" value="1"/>
</dbReference>
<dbReference type="SUPFAM" id="SSF53474">
    <property type="entry name" value="alpha/beta-Hydrolases"/>
    <property type="match status" value="1"/>
</dbReference>
<dbReference type="InterPro" id="IPR050261">
    <property type="entry name" value="FrsA_esterase"/>
</dbReference>
<dbReference type="Proteomes" id="UP000799771">
    <property type="component" value="Unassembled WGS sequence"/>
</dbReference>